<protein>
    <submittedName>
        <fullName evidence="2">Uncharacterized protein</fullName>
    </submittedName>
</protein>
<gene>
    <name evidence="2" type="ORF">BJ322DRAFT_1107369</name>
</gene>
<reference evidence="2" key="1">
    <citation type="journal article" date="2020" name="Nat. Commun.">
        <title>Large-scale genome sequencing of mycorrhizal fungi provides insights into the early evolution of symbiotic traits.</title>
        <authorList>
            <person name="Miyauchi S."/>
            <person name="Kiss E."/>
            <person name="Kuo A."/>
            <person name="Drula E."/>
            <person name="Kohler A."/>
            <person name="Sanchez-Garcia M."/>
            <person name="Morin E."/>
            <person name="Andreopoulos B."/>
            <person name="Barry K.W."/>
            <person name="Bonito G."/>
            <person name="Buee M."/>
            <person name="Carver A."/>
            <person name="Chen C."/>
            <person name="Cichocki N."/>
            <person name="Clum A."/>
            <person name="Culley D."/>
            <person name="Crous P.W."/>
            <person name="Fauchery L."/>
            <person name="Girlanda M."/>
            <person name="Hayes R.D."/>
            <person name="Keri Z."/>
            <person name="LaButti K."/>
            <person name="Lipzen A."/>
            <person name="Lombard V."/>
            <person name="Magnuson J."/>
            <person name="Maillard F."/>
            <person name="Murat C."/>
            <person name="Nolan M."/>
            <person name="Ohm R.A."/>
            <person name="Pangilinan J."/>
            <person name="Pereira M.F."/>
            <person name="Perotto S."/>
            <person name="Peter M."/>
            <person name="Pfister S."/>
            <person name="Riley R."/>
            <person name="Sitrit Y."/>
            <person name="Stielow J.B."/>
            <person name="Szollosi G."/>
            <person name="Zifcakova L."/>
            <person name="Stursova M."/>
            <person name="Spatafora J.W."/>
            <person name="Tedersoo L."/>
            <person name="Vaario L.M."/>
            <person name="Yamada A."/>
            <person name="Yan M."/>
            <person name="Wang P."/>
            <person name="Xu J."/>
            <person name="Bruns T."/>
            <person name="Baldrian P."/>
            <person name="Vilgalys R."/>
            <person name="Dunand C."/>
            <person name="Henrissat B."/>
            <person name="Grigoriev I.V."/>
            <person name="Hibbett D."/>
            <person name="Nagy L.G."/>
            <person name="Martin F.M."/>
        </authorList>
    </citation>
    <scope>NUCLEOTIDE SEQUENCE</scope>
    <source>
        <strain evidence="2">UH-Tt-Lm1</strain>
    </source>
</reference>
<proteinExistence type="predicted"/>
<dbReference type="Proteomes" id="UP000736335">
    <property type="component" value="Unassembled WGS sequence"/>
</dbReference>
<evidence type="ECO:0000256" key="1">
    <source>
        <dbReference type="SAM" id="MobiDB-lite"/>
    </source>
</evidence>
<keyword evidence="3" id="KW-1185">Reference proteome</keyword>
<evidence type="ECO:0000313" key="3">
    <source>
        <dbReference type="Proteomes" id="UP000736335"/>
    </source>
</evidence>
<evidence type="ECO:0000313" key="2">
    <source>
        <dbReference type="EMBL" id="KAF9787309.1"/>
    </source>
</evidence>
<organism evidence="2 3">
    <name type="scientific">Thelephora terrestris</name>
    <dbReference type="NCBI Taxonomy" id="56493"/>
    <lineage>
        <taxon>Eukaryota</taxon>
        <taxon>Fungi</taxon>
        <taxon>Dikarya</taxon>
        <taxon>Basidiomycota</taxon>
        <taxon>Agaricomycotina</taxon>
        <taxon>Agaricomycetes</taxon>
        <taxon>Thelephorales</taxon>
        <taxon>Thelephoraceae</taxon>
        <taxon>Thelephora</taxon>
    </lineage>
</organism>
<sequence length="326" mass="36502">MSQHNSQTTLTTSAMPVVSDLFASYSDAQGFWVKDNCVPTTKNEGEATTHPHPSSLLRVDIARELRSARYSRNKAKNVAKSARAQGLKRQGRYQRGHPTQRSRGGKGSGKRQSIPQDLESDYEEDISDRPSWKTMSEDRPISASISPESQSPTKKSPKGSSPPGTYTTGTLPESTFDIPAPDIAREFRSYERHRHQTKKNARFTQFKQRKGVRVKPIPNRCSKSVKAEMTLVNLTIIDEGTSSEDEIQTPVEVSLSLLSDAEFADPRAPLALDMEALIASAKVKYTKEPSFEFVKRVREVVALDDCTSQEDDDESWEHVWNDNLID</sequence>
<name>A0A9P6HI29_9AGAM</name>
<comment type="caution">
    <text evidence="2">The sequence shown here is derived from an EMBL/GenBank/DDBJ whole genome shotgun (WGS) entry which is preliminary data.</text>
</comment>
<feature type="compositionally biased region" description="Basic and acidic residues" evidence="1">
    <location>
        <begin position="127"/>
        <end position="140"/>
    </location>
</feature>
<feature type="compositionally biased region" description="Basic residues" evidence="1">
    <location>
        <begin position="89"/>
        <end position="104"/>
    </location>
</feature>
<reference evidence="2" key="2">
    <citation type="submission" date="2020-11" db="EMBL/GenBank/DDBJ databases">
        <authorList>
            <consortium name="DOE Joint Genome Institute"/>
            <person name="Kuo A."/>
            <person name="Miyauchi S."/>
            <person name="Kiss E."/>
            <person name="Drula E."/>
            <person name="Kohler A."/>
            <person name="Sanchez-Garcia M."/>
            <person name="Andreopoulos B."/>
            <person name="Barry K.W."/>
            <person name="Bonito G."/>
            <person name="Buee M."/>
            <person name="Carver A."/>
            <person name="Chen C."/>
            <person name="Cichocki N."/>
            <person name="Clum A."/>
            <person name="Culley D."/>
            <person name="Crous P.W."/>
            <person name="Fauchery L."/>
            <person name="Girlanda M."/>
            <person name="Hayes R."/>
            <person name="Keri Z."/>
            <person name="Labutti K."/>
            <person name="Lipzen A."/>
            <person name="Lombard V."/>
            <person name="Magnuson J."/>
            <person name="Maillard F."/>
            <person name="Morin E."/>
            <person name="Murat C."/>
            <person name="Nolan M."/>
            <person name="Ohm R."/>
            <person name="Pangilinan J."/>
            <person name="Pereira M."/>
            <person name="Perotto S."/>
            <person name="Peter M."/>
            <person name="Riley R."/>
            <person name="Sitrit Y."/>
            <person name="Stielow B."/>
            <person name="Szollosi G."/>
            <person name="Zifcakova L."/>
            <person name="Stursova M."/>
            <person name="Spatafora J.W."/>
            <person name="Tedersoo L."/>
            <person name="Vaario L.-M."/>
            <person name="Yamada A."/>
            <person name="Yan M."/>
            <person name="Wang P."/>
            <person name="Xu J."/>
            <person name="Bruns T."/>
            <person name="Baldrian P."/>
            <person name="Vilgalys R."/>
            <person name="Henrissat B."/>
            <person name="Grigoriev I.V."/>
            <person name="Hibbett D."/>
            <person name="Nagy L.G."/>
            <person name="Martin F.M."/>
        </authorList>
    </citation>
    <scope>NUCLEOTIDE SEQUENCE</scope>
    <source>
        <strain evidence="2">UH-Tt-Lm1</strain>
    </source>
</reference>
<feature type="compositionally biased region" description="Low complexity" evidence="1">
    <location>
        <begin position="149"/>
        <end position="172"/>
    </location>
</feature>
<dbReference type="EMBL" id="WIUZ02000005">
    <property type="protein sequence ID" value="KAF9787309.1"/>
    <property type="molecule type" value="Genomic_DNA"/>
</dbReference>
<dbReference type="OrthoDB" id="10436639at2759"/>
<dbReference type="AlphaFoldDB" id="A0A9P6HI29"/>
<accession>A0A9P6HI29</accession>
<feature type="region of interest" description="Disordered" evidence="1">
    <location>
        <begin position="69"/>
        <end position="177"/>
    </location>
</feature>